<evidence type="ECO:0000313" key="1">
    <source>
        <dbReference type="EMBL" id="CAG9561132.1"/>
    </source>
</evidence>
<dbReference type="Proteomes" id="UP000789524">
    <property type="component" value="Unassembled WGS sequence"/>
</dbReference>
<dbReference type="EMBL" id="CAKASE010000046">
    <property type="protein sequence ID" value="CAG9561132.1"/>
    <property type="molecule type" value="Genomic_DNA"/>
</dbReference>
<dbReference type="OrthoDB" id="9937820at2759"/>
<sequence length="222" mass="24858">MSVRSIEIMDNTTPGTLTLDVFDMDTIQRAEQFRPMDVLFVSDVRVSWRGGTRLQMCGKSVLTHQPHTPEAEALRLYISNQANTRGGAPGWSGWGERAVPATVRQTRDRLATGGMFCAELHALLTHLDLDELLPSTDNTLEEFRIRLADHTGEVTAVLPINVLENVTGYSVAQIKNMNDEHKTGLRWMFMLEHCYCNISVTPPRVVVLALRKAIANDPIPLY</sequence>
<keyword evidence="2" id="KW-1185">Reference proteome</keyword>
<dbReference type="AlphaFoldDB" id="A0A8J2QEL5"/>
<name>A0A8J2QEL5_9NEOP</name>
<accession>A0A8J2QEL5</accession>
<reference evidence="1" key="1">
    <citation type="submission" date="2021-09" db="EMBL/GenBank/DDBJ databases">
        <authorList>
            <person name="Martin H S."/>
        </authorList>
    </citation>
    <scope>NUCLEOTIDE SEQUENCE</scope>
</reference>
<protein>
    <submittedName>
        <fullName evidence="1">(African queen) hypothetical protein</fullName>
    </submittedName>
</protein>
<gene>
    <name evidence="1" type="ORF">DCHRY22_LOCUS2687</name>
</gene>
<dbReference type="InterPro" id="IPR012340">
    <property type="entry name" value="NA-bd_OB-fold"/>
</dbReference>
<proteinExistence type="predicted"/>
<comment type="caution">
    <text evidence="1">The sequence shown here is derived from an EMBL/GenBank/DDBJ whole genome shotgun (WGS) entry which is preliminary data.</text>
</comment>
<organism evidence="1 2">
    <name type="scientific">Danaus chrysippus</name>
    <name type="common">African queen</name>
    <dbReference type="NCBI Taxonomy" id="151541"/>
    <lineage>
        <taxon>Eukaryota</taxon>
        <taxon>Metazoa</taxon>
        <taxon>Ecdysozoa</taxon>
        <taxon>Arthropoda</taxon>
        <taxon>Hexapoda</taxon>
        <taxon>Insecta</taxon>
        <taxon>Pterygota</taxon>
        <taxon>Neoptera</taxon>
        <taxon>Endopterygota</taxon>
        <taxon>Lepidoptera</taxon>
        <taxon>Glossata</taxon>
        <taxon>Ditrysia</taxon>
        <taxon>Papilionoidea</taxon>
        <taxon>Nymphalidae</taxon>
        <taxon>Danainae</taxon>
        <taxon>Danaini</taxon>
        <taxon>Danaina</taxon>
        <taxon>Danaus</taxon>
        <taxon>Anosia</taxon>
    </lineage>
</organism>
<dbReference type="Gene3D" id="2.40.50.140">
    <property type="entry name" value="Nucleic acid-binding proteins"/>
    <property type="match status" value="1"/>
</dbReference>
<evidence type="ECO:0000313" key="2">
    <source>
        <dbReference type="Proteomes" id="UP000789524"/>
    </source>
</evidence>